<evidence type="ECO:0000313" key="1">
    <source>
        <dbReference type="EMBL" id="KKN74741.1"/>
    </source>
</evidence>
<protein>
    <submittedName>
        <fullName evidence="1">Uncharacterized protein</fullName>
    </submittedName>
</protein>
<name>A0A0F9VMM5_9ZZZZ</name>
<organism evidence="1">
    <name type="scientific">marine sediment metagenome</name>
    <dbReference type="NCBI Taxonomy" id="412755"/>
    <lineage>
        <taxon>unclassified sequences</taxon>
        <taxon>metagenomes</taxon>
        <taxon>ecological metagenomes</taxon>
    </lineage>
</organism>
<comment type="caution">
    <text evidence="1">The sequence shown here is derived from an EMBL/GenBank/DDBJ whole genome shotgun (WGS) entry which is preliminary data.</text>
</comment>
<proteinExistence type="predicted"/>
<accession>A0A0F9VMM5</accession>
<dbReference type="AlphaFoldDB" id="A0A0F9VMM5"/>
<reference evidence="1" key="1">
    <citation type="journal article" date="2015" name="Nature">
        <title>Complex archaea that bridge the gap between prokaryotes and eukaryotes.</title>
        <authorList>
            <person name="Spang A."/>
            <person name="Saw J.H."/>
            <person name="Jorgensen S.L."/>
            <person name="Zaremba-Niedzwiedzka K."/>
            <person name="Martijn J."/>
            <person name="Lind A.E."/>
            <person name="van Eijk R."/>
            <person name="Schleper C."/>
            <person name="Guy L."/>
            <person name="Ettema T.J."/>
        </authorList>
    </citation>
    <scope>NUCLEOTIDE SEQUENCE</scope>
</reference>
<dbReference type="EMBL" id="LAZR01000321">
    <property type="protein sequence ID" value="KKN74741.1"/>
    <property type="molecule type" value="Genomic_DNA"/>
</dbReference>
<sequence length="69" mass="8019">MKIVKDDWEFKVERVNGEMLYSAHYEVKSEGVSQRRGTPIEFTPQEETQISNFIMNVVRPKVEEAESGN</sequence>
<gene>
    <name evidence="1" type="ORF">LCGC14_0387830</name>
</gene>